<keyword evidence="3" id="KW-1185">Reference proteome</keyword>
<dbReference type="RefSeq" id="WP_306979555.1">
    <property type="nucleotide sequence ID" value="NZ_JAUSUA010000001.1"/>
</dbReference>
<feature type="transmembrane region" description="Helical" evidence="1">
    <location>
        <begin position="231"/>
        <end position="256"/>
    </location>
</feature>
<evidence type="ECO:0008006" key="4">
    <source>
        <dbReference type="Google" id="ProtNLM"/>
    </source>
</evidence>
<feature type="transmembrane region" description="Helical" evidence="1">
    <location>
        <begin position="12"/>
        <end position="31"/>
    </location>
</feature>
<reference evidence="2 3" key="1">
    <citation type="submission" date="2023-07" db="EMBL/GenBank/DDBJ databases">
        <title>Genomic Encyclopedia of Type Strains, Phase IV (KMG-IV): sequencing the most valuable type-strain genomes for metagenomic binning, comparative biology and taxonomic classification.</title>
        <authorList>
            <person name="Goeker M."/>
        </authorList>
    </citation>
    <scope>NUCLEOTIDE SEQUENCE [LARGE SCALE GENOMIC DNA]</scope>
    <source>
        <strain evidence="2 3">DSM 19154</strain>
    </source>
</reference>
<keyword evidence="1" id="KW-0472">Membrane</keyword>
<sequence length="380" mass="44884">MIIFFQELKRIFNWKLLILLVPVTFIIYFLFIEWEVKYFPNGRPAGDIDLLTREMVSNYDPAYVTEDDLQDFEAKHKNDISRADEFIKNDQRAQDLGVSSYSEVWNGRDDEQIDSFYTDIIFNDNHEAQDLFWRIEAGEYIVESGQDFTYFLENSKNDPRTKERVTDIQNQDEHMSILPDHVLSHLNQYMIQITRLILVSLLIVLAPVFIRDRKQNLLELQYSSKVGRKTFLIKASAVLTAAFIIITAWLIIWISVYLQFDTLVFGEGRLNSYLNSSLFWYNLSFNNYFIIMIVAVYLLCLCFTTWIIVVSRFSIMYFTLLGILLPSLILLITQGQRRIMTNFFNLEHWQYFTPTLFFTMIVVALGILVWRIKREKSIAI</sequence>
<proteinExistence type="predicted"/>
<feature type="transmembrane region" description="Helical" evidence="1">
    <location>
        <begin position="352"/>
        <end position="370"/>
    </location>
</feature>
<evidence type="ECO:0000313" key="3">
    <source>
        <dbReference type="Proteomes" id="UP001225034"/>
    </source>
</evidence>
<dbReference type="Proteomes" id="UP001225034">
    <property type="component" value="Unassembled WGS sequence"/>
</dbReference>
<feature type="transmembrane region" description="Helical" evidence="1">
    <location>
        <begin position="288"/>
        <end position="308"/>
    </location>
</feature>
<name>A0ABT9YF53_9BACI</name>
<feature type="transmembrane region" description="Helical" evidence="1">
    <location>
        <begin position="189"/>
        <end position="210"/>
    </location>
</feature>
<comment type="caution">
    <text evidence="2">The sequence shown here is derived from an EMBL/GenBank/DDBJ whole genome shotgun (WGS) entry which is preliminary data.</text>
</comment>
<accession>A0ABT9YF53</accession>
<protein>
    <recommendedName>
        <fullName evidence="4">ABC transporter permease</fullName>
    </recommendedName>
</protein>
<feature type="transmembrane region" description="Helical" evidence="1">
    <location>
        <begin position="315"/>
        <end position="332"/>
    </location>
</feature>
<dbReference type="EMBL" id="JAUSUA010000001">
    <property type="protein sequence ID" value="MDQ0205694.1"/>
    <property type="molecule type" value="Genomic_DNA"/>
</dbReference>
<organism evidence="2 3">
    <name type="scientific">Alkalicoccobacillus murimartini</name>
    <dbReference type="NCBI Taxonomy" id="171685"/>
    <lineage>
        <taxon>Bacteria</taxon>
        <taxon>Bacillati</taxon>
        <taxon>Bacillota</taxon>
        <taxon>Bacilli</taxon>
        <taxon>Bacillales</taxon>
        <taxon>Bacillaceae</taxon>
        <taxon>Alkalicoccobacillus</taxon>
    </lineage>
</organism>
<evidence type="ECO:0000256" key="1">
    <source>
        <dbReference type="SAM" id="Phobius"/>
    </source>
</evidence>
<keyword evidence="1" id="KW-0812">Transmembrane</keyword>
<gene>
    <name evidence="2" type="ORF">J2S05_000468</name>
</gene>
<evidence type="ECO:0000313" key="2">
    <source>
        <dbReference type="EMBL" id="MDQ0205694.1"/>
    </source>
</evidence>
<keyword evidence="1" id="KW-1133">Transmembrane helix</keyword>